<reference evidence="3 4" key="1">
    <citation type="submission" date="2020-09" db="EMBL/GenBank/DDBJ databases">
        <title>Actinomycete isolated from the Camponotus japonicus Mayr.</title>
        <authorList>
            <person name="Gong X."/>
        </authorList>
    </citation>
    <scope>NUCLEOTIDE SEQUENCE [LARGE SCALE GENOMIC DNA]</scope>
    <source>
        <strain evidence="3 4">2C-HV3</strain>
    </source>
</reference>
<dbReference type="InterPro" id="IPR025154">
    <property type="entry name" value="Put_metallopeptidase_dom"/>
</dbReference>
<sequence length="608" mass="67334">MARRKQKSDPWRGAVLKGWEEVRSHPLFRYLGGYLHAADEHELPHDRWAYITPGGGVYHHPRRRAEAGEWAWVFAHCLLHAGFGHLDPRNALPEDLGREEAPRWEQPRRAPRHPYLAACCLSVDRFLATLKVGRAPELRPPVFPREDERTLADLWRTSGVPAEFDVPAFPDFFAGTIETAKAHDYETGLAIGVAAAAATAIEVAGGARDSVRSTVKKPWDRALGWFVSSYPLLGALAAGMTIVADADLARGWDISVAAVNAEAAEIYINPLVSMTTEEWRFVLAHEMLHAALRHGERTGWREPYLWNVACDYVVNGWLVEMGVGEMPEGLLHDPELRGLSCEAVYDRIARDLRRLRKLATLRGRGLGDVLGEPLPRPGAGAGRPGRYVDLDDYYRNALVTGLAYHHSGGRGTLPAGLEQEIRALDHPPLPWDAALARWFEEHVPAVERRRSYARASRRQSATPDIPRPGWVRPEEAVRRATFGVVLDTSGSMSTRLLGKALGAIASYATARDVPRARVVFCDAVAYDAGYLPVEDVAGRVRVRGRGGTILQPGVDLLERADDFPPDGPILLITDGECDVVRIRREHAFLIPEGAFLPFAPRGPVFRMS</sequence>
<organism evidence="3 4">
    <name type="scientific">Microbispora bryophytorum subsp. camponoti</name>
    <dbReference type="NCBI Taxonomy" id="1677852"/>
    <lineage>
        <taxon>Bacteria</taxon>
        <taxon>Bacillati</taxon>
        <taxon>Actinomycetota</taxon>
        <taxon>Actinomycetes</taxon>
        <taxon>Streptosporangiales</taxon>
        <taxon>Streptosporangiaceae</taxon>
        <taxon>Microbispora</taxon>
    </lineage>
</organism>
<keyword evidence="1" id="KW-1133">Transmembrane helix</keyword>
<dbReference type="RefSeq" id="WP_191053325.1">
    <property type="nucleotide sequence ID" value="NZ_JACXRZ010000016.1"/>
</dbReference>
<evidence type="ECO:0000259" key="2">
    <source>
        <dbReference type="Pfam" id="PF13203"/>
    </source>
</evidence>
<evidence type="ECO:0000313" key="3">
    <source>
        <dbReference type="EMBL" id="MBD3145942.1"/>
    </source>
</evidence>
<dbReference type="PANTHER" id="PTHR38730">
    <property type="entry name" value="SLL7028 PROTEIN"/>
    <property type="match status" value="1"/>
</dbReference>
<keyword evidence="1" id="KW-0812">Transmembrane</keyword>
<dbReference type="Proteomes" id="UP000653231">
    <property type="component" value="Unassembled WGS sequence"/>
</dbReference>
<dbReference type="Pfam" id="PF13203">
    <property type="entry name" value="DUF2201_N"/>
    <property type="match status" value="1"/>
</dbReference>
<evidence type="ECO:0000256" key="1">
    <source>
        <dbReference type="SAM" id="Phobius"/>
    </source>
</evidence>
<comment type="caution">
    <text evidence="3">The sequence shown here is derived from an EMBL/GenBank/DDBJ whole genome shotgun (WGS) entry which is preliminary data.</text>
</comment>
<keyword evidence="1" id="KW-0472">Membrane</keyword>
<feature type="domain" description="Putative metallopeptidase" evidence="2">
    <location>
        <begin position="221"/>
        <end position="461"/>
    </location>
</feature>
<proteinExistence type="predicted"/>
<name>A0ABR8L4Q5_9ACTN</name>
<keyword evidence="4" id="KW-1185">Reference proteome</keyword>
<protein>
    <recommendedName>
        <fullName evidence="2">Putative metallopeptidase domain-containing protein</fullName>
    </recommendedName>
</protein>
<gene>
    <name evidence="3" type="ORF">IEQ31_22500</name>
</gene>
<accession>A0ABR8L4Q5</accession>
<evidence type="ECO:0000313" key="4">
    <source>
        <dbReference type="Proteomes" id="UP000653231"/>
    </source>
</evidence>
<dbReference type="PANTHER" id="PTHR38730:SF1">
    <property type="entry name" value="SLL7028 PROTEIN"/>
    <property type="match status" value="1"/>
</dbReference>
<feature type="transmembrane region" description="Helical" evidence="1">
    <location>
        <begin position="222"/>
        <end position="244"/>
    </location>
</feature>
<dbReference type="EMBL" id="JACXRZ010000016">
    <property type="protein sequence ID" value="MBD3145942.1"/>
    <property type="molecule type" value="Genomic_DNA"/>
</dbReference>